<organism evidence="4">
    <name type="scientific">freshwater metagenome</name>
    <dbReference type="NCBI Taxonomy" id="449393"/>
    <lineage>
        <taxon>unclassified sequences</taxon>
        <taxon>metagenomes</taxon>
        <taxon>ecological metagenomes</taxon>
    </lineage>
</organism>
<comment type="similarity">
    <text evidence="1">Belongs to the ATP-dependent AMP-binding enzyme family.</text>
</comment>
<dbReference type="InterPro" id="IPR000873">
    <property type="entry name" value="AMP-dep_synth/lig_dom"/>
</dbReference>
<dbReference type="AlphaFoldDB" id="A0A6J6JRM9"/>
<dbReference type="Gene3D" id="3.30.300.30">
    <property type="match status" value="1"/>
</dbReference>
<evidence type="ECO:0000256" key="1">
    <source>
        <dbReference type="ARBA" id="ARBA00006432"/>
    </source>
</evidence>
<dbReference type="Gene3D" id="3.40.50.12780">
    <property type="entry name" value="N-terminal domain of ligase-like"/>
    <property type="match status" value="1"/>
</dbReference>
<feature type="domain" description="AMP-dependent synthetase/ligase" evidence="3">
    <location>
        <begin position="49"/>
        <end position="204"/>
    </location>
</feature>
<keyword evidence="2" id="KW-0436">Ligase</keyword>
<name>A0A6J6JRM9_9ZZZZ</name>
<evidence type="ECO:0000256" key="2">
    <source>
        <dbReference type="ARBA" id="ARBA00022598"/>
    </source>
</evidence>
<dbReference type="GO" id="GO:0031956">
    <property type="term" value="F:medium-chain fatty acid-CoA ligase activity"/>
    <property type="evidence" value="ECO:0007669"/>
    <property type="project" value="TreeGrafter"/>
</dbReference>
<proteinExistence type="inferred from homology"/>
<accession>A0A6J6JRM9</accession>
<sequence length="370" mass="39193">MDISANSSNRSRSVIAVDPALAITDVMNLLAKALAHQGPALNFTDDEITEVDSHICLIVATTGSSGAKKSVALTSAALLASTRASLEFLHALPGQTWALLLPIHHIAGINVLIRSLELGTTPVDLRNADKYPITDFSAVVPTQIYRALNGDVDLLAHLKSAQSVLVGGAKLDEVLLSQALDAGISIVRTYGMSETSGGCIYEGTPLKGVDLRISDTGLIEISGSVLASGYIGNDELWSQLCDGQWFTTPDRGEIAGDGTLKVLGRADDVYVTGGEKVSLVQVDEILSQAFPSHQWSSIAVEDAQWGQRLVIAVGGADHPALDQINNELATRIGSFAKAKQLLAFDQLPTIGIGKIDRVQIKEKAEEIHNG</sequence>
<dbReference type="EMBL" id="CAEZVZ010000032">
    <property type="protein sequence ID" value="CAB4640067.1"/>
    <property type="molecule type" value="Genomic_DNA"/>
</dbReference>
<evidence type="ECO:0000313" key="4">
    <source>
        <dbReference type="EMBL" id="CAB4640067.1"/>
    </source>
</evidence>
<dbReference type="PANTHER" id="PTHR43201:SF5">
    <property type="entry name" value="MEDIUM-CHAIN ACYL-COA LIGASE ACSF2, MITOCHONDRIAL"/>
    <property type="match status" value="1"/>
</dbReference>
<dbReference type="SUPFAM" id="SSF56801">
    <property type="entry name" value="Acetyl-CoA synthetase-like"/>
    <property type="match status" value="1"/>
</dbReference>
<reference evidence="4" key="1">
    <citation type="submission" date="2020-05" db="EMBL/GenBank/DDBJ databases">
        <authorList>
            <person name="Chiriac C."/>
            <person name="Salcher M."/>
            <person name="Ghai R."/>
            <person name="Kavagutti S V."/>
        </authorList>
    </citation>
    <scope>NUCLEOTIDE SEQUENCE</scope>
</reference>
<evidence type="ECO:0000259" key="3">
    <source>
        <dbReference type="Pfam" id="PF00501"/>
    </source>
</evidence>
<dbReference type="InterPro" id="IPR045851">
    <property type="entry name" value="AMP-bd_C_sf"/>
</dbReference>
<dbReference type="Pfam" id="PF00501">
    <property type="entry name" value="AMP-binding"/>
    <property type="match status" value="1"/>
</dbReference>
<dbReference type="PANTHER" id="PTHR43201">
    <property type="entry name" value="ACYL-COA SYNTHETASE"/>
    <property type="match status" value="1"/>
</dbReference>
<dbReference type="GO" id="GO:0006631">
    <property type="term" value="P:fatty acid metabolic process"/>
    <property type="evidence" value="ECO:0007669"/>
    <property type="project" value="TreeGrafter"/>
</dbReference>
<gene>
    <name evidence="4" type="ORF">UFOPK2162_00361</name>
</gene>
<protein>
    <submittedName>
        <fullName evidence="4">Unannotated protein</fullName>
    </submittedName>
</protein>
<dbReference type="InterPro" id="IPR042099">
    <property type="entry name" value="ANL_N_sf"/>
</dbReference>